<feature type="transmembrane region" description="Helical" evidence="1">
    <location>
        <begin position="194"/>
        <end position="216"/>
    </location>
</feature>
<sequence length="409" mass="46055">MKQTVLTFIADIKGAETEKLKEVFAVIHANLLKNPYISFQEVTLVHFASFVIANEQSANPQLIFENNFDGDVSVYLDELTTVAGHGLHEIYRHCKGYDQQAMNAGYISNYLQSRIVRPNAFHIGNVGREAKVVRENQLLRETLQQNLDNLFSRKPPASYTAPALRKDLLATIPIPQALPPHQSVAEKVLPWVKLVLFGLVCGPLLIIPALVAIPILRRLEKTDIPDDKPASAADISQFIITENQITQNHLAVVTDIKSPKFRLYLLKFVLFAINLIARTATKGKLSGIPSIHFAHWSVINNGQQMLFLSNYDGSWISYLDDFIDKAARGLTGIWSNSKGFPSTRFLILDGARDELQFKAYSRNHQVPSLVWYSAYRDLTVQNIDKDSKIREAIPANLTDTETEAWLKLF</sequence>
<keyword evidence="1" id="KW-1133">Transmembrane helix</keyword>
<organism evidence="2 3">
    <name type="scientific">Mucilaginibacter gossypiicola</name>
    <dbReference type="NCBI Taxonomy" id="551995"/>
    <lineage>
        <taxon>Bacteria</taxon>
        <taxon>Pseudomonadati</taxon>
        <taxon>Bacteroidota</taxon>
        <taxon>Sphingobacteriia</taxon>
        <taxon>Sphingobacteriales</taxon>
        <taxon>Sphingobacteriaceae</taxon>
        <taxon>Mucilaginibacter</taxon>
    </lineage>
</organism>
<evidence type="ECO:0000313" key="2">
    <source>
        <dbReference type="EMBL" id="SEO08453.1"/>
    </source>
</evidence>
<dbReference type="STRING" id="551995.SAMN05192574_105244"/>
<protein>
    <submittedName>
        <fullName evidence="2">Uncharacterized protein</fullName>
    </submittedName>
</protein>
<reference evidence="3" key="1">
    <citation type="submission" date="2016-10" db="EMBL/GenBank/DDBJ databases">
        <authorList>
            <person name="Varghese N."/>
            <person name="Submissions S."/>
        </authorList>
    </citation>
    <scope>NUCLEOTIDE SEQUENCE [LARGE SCALE GENOMIC DNA]</scope>
    <source>
        <strain evidence="3">Gh-48</strain>
    </source>
</reference>
<dbReference type="Proteomes" id="UP000198942">
    <property type="component" value="Unassembled WGS sequence"/>
</dbReference>
<evidence type="ECO:0000313" key="3">
    <source>
        <dbReference type="Proteomes" id="UP000198942"/>
    </source>
</evidence>
<keyword evidence="1" id="KW-0472">Membrane</keyword>
<proteinExistence type="predicted"/>
<keyword evidence="3" id="KW-1185">Reference proteome</keyword>
<dbReference type="EMBL" id="FOCL01000005">
    <property type="protein sequence ID" value="SEO08453.1"/>
    <property type="molecule type" value="Genomic_DNA"/>
</dbReference>
<keyword evidence="1" id="KW-0812">Transmembrane</keyword>
<accession>A0A1H8LTR8</accession>
<gene>
    <name evidence="2" type="ORF">SAMN05192574_105244</name>
</gene>
<evidence type="ECO:0000256" key="1">
    <source>
        <dbReference type="SAM" id="Phobius"/>
    </source>
</evidence>
<dbReference type="RefSeq" id="WP_091212094.1">
    <property type="nucleotide sequence ID" value="NZ_FOCL01000005.1"/>
</dbReference>
<name>A0A1H8LTR8_9SPHI</name>
<dbReference type="OrthoDB" id="116741at2"/>
<dbReference type="AlphaFoldDB" id="A0A1H8LTR8"/>